<accession>A0AAN9VFA4</accession>
<sequence>MAEEEDEIDILGDSDYNLDNLLTKDDGRLGSCYVSGVLGRQGAELLNCDYNIGSHWLLDAPNQSCWYATADEAKSYDRNQFSFPSSLASGVSDSLPSTSQWDDNDSWTDKEKSLLEQGLEIFGHSWTQLAQFIGTKTTHQVKNYVTSQNIHFGQTAENFHFDSSNHGNSEVFNFSELIDDMQIPASMEEVIAVVSTAQSTIPSLAKRNHSSSSTVSRETNCTGVRRKDAHEKMKNKRGRPPLPKHCSEKRDVKTICGAPKKNKLEPVSNSVVRLSTVEQVVRIKKESSLDSDDDAEIEVEDKDASEIITTSNKEESVIKYQEEVKICPRTEKIVEVKLENAVREQAHECEQFDVNVSGRATKECDGTNLEEAARSGHSHHEVLEMIFSMPPPREEVFLDSEVISDDERMIHMEFFEGRSAKTPKRYLKIRNHILECWRQSRPAYITKTSVRTGLKHCGDVNCIGRIHAYLEQIGAINFGCEQARYLNAAAQSIPIVPTHKKISKDELAAMQQARIGAMRPRKKKKNPAFTLDGDGGYTITHSESGEAIHTTVVQDTASKGNKGQSTKTKTIKLIYCQKYSDSKPAPFIVHMNVEALLVVDMHAHSSHTEVAGLLGGTFDVANSVLYIKRALPCRSNSSGVHCDMCPVSQTEASEKLQGANLEVVGWYHSHPTFLPNPSLQDLSTQSNIQQWFSQTAASPIVSFILAPYCPINPTLASQFRCLTVHSDEIETTPYGTPYMFSVTVTSHGLNVANMLKDMAAIFSLVEENQQVAVDFNSEFQMSPSISFKQKCVESAKLHLASCKPSIPHALQNSVVQGIMQACGTLALARGDCHSRSTS</sequence>
<dbReference type="PROSITE" id="PS51293">
    <property type="entry name" value="SANT"/>
    <property type="match status" value="1"/>
</dbReference>
<evidence type="ECO:0000256" key="1">
    <source>
        <dbReference type="ARBA" id="ARBA00004123"/>
    </source>
</evidence>
<dbReference type="InterPro" id="IPR036388">
    <property type="entry name" value="WH-like_DNA-bd_sf"/>
</dbReference>
<keyword evidence="3" id="KW-0238">DNA-binding</keyword>
<comment type="similarity">
    <text evidence="2">Belongs to the peptidase M67A family. MYSM1 subfamily.</text>
</comment>
<feature type="region of interest" description="Disordered" evidence="6">
    <location>
        <begin position="205"/>
        <end position="250"/>
    </location>
</feature>
<evidence type="ECO:0000256" key="2">
    <source>
        <dbReference type="ARBA" id="ARBA00007194"/>
    </source>
</evidence>
<feature type="compositionally biased region" description="Polar residues" evidence="6">
    <location>
        <begin position="210"/>
        <end position="222"/>
    </location>
</feature>
<reference evidence="10 11" key="1">
    <citation type="submission" date="2024-03" db="EMBL/GenBank/DDBJ databases">
        <title>The genome assembly and annotation of the cricket Gryllus longicercus Weissman &amp; Gray.</title>
        <authorList>
            <person name="Szrajer S."/>
            <person name="Gray D."/>
            <person name="Ylla G."/>
        </authorList>
    </citation>
    <scope>NUCLEOTIDE SEQUENCE [LARGE SCALE GENOMIC DNA]</scope>
    <source>
        <strain evidence="10">DAG 2021-001</strain>
        <tissue evidence="10">Whole body minus gut</tissue>
    </source>
</reference>
<name>A0AAN9VFA4_9ORTH</name>
<evidence type="ECO:0000259" key="8">
    <source>
        <dbReference type="PROSITE" id="PS50934"/>
    </source>
</evidence>
<dbReference type="SMART" id="SM00717">
    <property type="entry name" value="SANT"/>
    <property type="match status" value="1"/>
</dbReference>
<dbReference type="Pfam" id="PF00249">
    <property type="entry name" value="Myb_DNA-binding"/>
    <property type="match status" value="1"/>
</dbReference>
<evidence type="ECO:0000256" key="5">
    <source>
        <dbReference type="ARBA" id="ARBA00032256"/>
    </source>
</evidence>
<dbReference type="SUPFAM" id="SSF102712">
    <property type="entry name" value="JAB1/MPN domain"/>
    <property type="match status" value="1"/>
</dbReference>
<dbReference type="AlphaFoldDB" id="A0AAN9VFA4"/>
<dbReference type="GO" id="GO:0008237">
    <property type="term" value="F:metallopeptidase activity"/>
    <property type="evidence" value="ECO:0007669"/>
    <property type="project" value="InterPro"/>
</dbReference>
<dbReference type="Gene3D" id="3.40.140.10">
    <property type="entry name" value="Cytidine Deaminase, domain 2"/>
    <property type="match status" value="1"/>
</dbReference>
<evidence type="ECO:0000256" key="4">
    <source>
        <dbReference type="ARBA" id="ARBA00023242"/>
    </source>
</evidence>
<keyword evidence="4" id="KW-0539">Nucleus</keyword>
<dbReference type="InterPro" id="IPR050242">
    <property type="entry name" value="JAMM_MPN+_peptidase_M67A"/>
</dbReference>
<dbReference type="Proteomes" id="UP001378592">
    <property type="component" value="Unassembled WGS sequence"/>
</dbReference>
<dbReference type="PROSITE" id="PS50249">
    <property type="entry name" value="MPN"/>
    <property type="match status" value="1"/>
</dbReference>
<gene>
    <name evidence="10" type="ORF">R5R35_003313</name>
</gene>
<feature type="domain" description="SANT" evidence="9">
    <location>
        <begin position="102"/>
        <end position="144"/>
    </location>
</feature>
<dbReference type="EMBL" id="JAZDUA010000218">
    <property type="protein sequence ID" value="KAK7863824.1"/>
    <property type="molecule type" value="Genomic_DNA"/>
</dbReference>
<dbReference type="Pfam" id="PF01398">
    <property type="entry name" value="JAB"/>
    <property type="match status" value="1"/>
</dbReference>
<protein>
    <recommendedName>
        <fullName evidence="5">Myb-like, SWIRM and MPN domain-containing protein 1</fullName>
    </recommendedName>
</protein>
<dbReference type="InterPro" id="IPR001005">
    <property type="entry name" value="SANT/Myb"/>
</dbReference>
<dbReference type="GO" id="GO:0005634">
    <property type="term" value="C:nucleus"/>
    <property type="evidence" value="ECO:0007669"/>
    <property type="project" value="UniProtKB-SubCell"/>
</dbReference>
<evidence type="ECO:0000313" key="11">
    <source>
        <dbReference type="Proteomes" id="UP001378592"/>
    </source>
</evidence>
<organism evidence="10 11">
    <name type="scientific">Gryllus longicercus</name>
    <dbReference type="NCBI Taxonomy" id="2509291"/>
    <lineage>
        <taxon>Eukaryota</taxon>
        <taxon>Metazoa</taxon>
        <taxon>Ecdysozoa</taxon>
        <taxon>Arthropoda</taxon>
        <taxon>Hexapoda</taxon>
        <taxon>Insecta</taxon>
        <taxon>Pterygota</taxon>
        <taxon>Neoptera</taxon>
        <taxon>Polyneoptera</taxon>
        <taxon>Orthoptera</taxon>
        <taxon>Ensifera</taxon>
        <taxon>Gryllidea</taxon>
        <taxon>Grylloidea</taxon>
        <taxon>Gryllidae</taxon>
        <taxon>Gryllinae</taxon>
        <taxon>Gryllus</taxon>
    </lineage>
</organism>
<dbReference type="SMART" id="SM00232">
    <property type="entry name" value="JAB_MPN"/>
    <property type="match status" value="1"/>
</dbReference>
<dbReference type="PROSITE" id="PS50934">
    <property type="entry name" value="SWIRM"/>
    <property type="match status" value="1"/>
</dbReference>
<dbReference type="PANTHER" id="PTHR10410">
    <property type="entry name" value="EUKARYOTIC TRANSLATION INITIATION FACTOR 3 -RELATED"/>
    <property type="match status" value="1"/>
</dbReference>
<keyword evidence="11" id="KW-1185">Reference proteome</keyword>
<dbReference type="Gene3D" id="1.20.58.1880">
    <property type="match status" value="1"/>
</dbReference>
<dbReference type="InterPro" id="IPR000555">
    <property type="entry name" value="JAMM/MPN+_dom"/>
</dbReference>
<dbReference type="InterPro" id="IPR009057">
    <property type="entry name" value="Homeodomain-like_sf"/>
</dbReference>
<dbReference type="Gene3D" id="1.10.10.10">
    <property type="entry name" value="Winged helix-like DNA-binding domain superfamily/Winged helix DNA-binding domain"/>
    <property type="match status" value="1"/>
</dbReference>
<evidence type="ECO:0000313" key="10">
    <source>
        <dbReference type="EMBL" id="KAK7863824.1"/>
    </source>
</evidence>
<feature type="domain" description="SWIRM" evidence="8">
    <location>
        <begin position="389"/>
        <end position="487"/>
    </location>
</feature>
<dbReference type="SUPFAM" id="SSF46689">
    <property type="entry name" value="Homeodomain-like"/>
    <property type="match status" value="2"/>
</dbReference>
<evidence type="ECO:0000256" key="3">
    <source>
        <dbReference type="ARBA" id="ARBA00023125"/>
    </source>
</evidence>
<dbReference type="Pfam" id="PF04433">
    <property type="entry name" value="SWIRM"/>
    <property type="match status" value="1"/>
</dbReference>
<comment type="caution">
    <text evidence="10">The sequence shown here is derived from an EMBL/GenBank/DDBJ whole genome shotgun (WGS) entry which is preliminary data.</text>
</comment>
<comment type="subcellular location">
    <subcellularLocation>
        <location evidence="1">Nucleus</location>
    </subcellularLocation>
</comment>
<evidence type="ECO:0000259" key="7">
    <source>
        <dbReference type="PROSITE" id="PS50249"/>
    </source>
</evidence>
<dbReference type="InterPro" id="IPR007526">
    <property type="entry name" value="SWIRM"/>
</dbReference>
<dbReference type="InterPro" id="IPR037518">
    <property type="entry name" value="MPN"/>
</dbReference>
<feature type="domain" description="MPN" evidence="7">
    <location>
        <begin position="589"/>
        <end position="725"/>
    </location>
</feature>
<evidence type="ECO:0000259" key="9">
    <source>
        <dbReference type="PROSITE" id="PS51293"/>
    </source>
</evidence>
<evidence type="ECO:0000256" key="6">
    <source>
        <dbReference type="SAM" id="MobiDB-lite"/>
    </source>
</evidence>
<dbReference type="CDD" id="cd00167">
    <property type="entry name" value="SANT"/>
    <property type="match status" value="1"/>
</dbReference>
<proteinExistence type="inferred from homology"/>
<dbReference type="InterPro" id="IPR017884">
    <property type="entry name" value="SANT_dom"/>
</dbReference>
<dbReference type="GO" id="GO:0003677">
    <property type="term" value="F:DNA binding"/>
    <property type="evidence" value="ECO:0007669"/>
    <property type="project" value="UniProtKB-KW"/>
</dbReference>